<evidence type="ECO:0000313" key="1">
    <source>
        <dbReference type="EMBL" id="CAJ0605988.1"/>
    </source>
</evidence>
<dbReference type="EMBL" id="CATQJL010000316">
    <property type="protein sequence ID" value="CAJ0605988.1"/>
    <property type="molecule type" value="Genomic_DNA"/>
</dbReference>
<organism evidence="1 2">
    <name type="scientific">Cylicocyclus nassatus</name>
    <name type="common">Nematode worm</name>
    <dbReference type="NCBI Taxonomy" id="53992"/>
    <lineage>
        <taxon>Eukaryota</taxon>
        <taxon>Metazoa</taxon>
        <taxon>Ecdysozoa</taxon>
        <taxon>Nematoda</taxon>
        <taxon>Chromadorea</taxon>
        <taxon>Rhabditida</taxon>
        <taxon>Rhabditina</taxon>
        <taxon>Rhabditomorpha</taxon>
        <taxon>Strongyloidea</taxon>
        <taxon>Strongylidae</taxon>
        <taxon>Cylicocyclus</taxon>
    </lineage>
</organism>
<reference evidence="1" key="1">
    <citation type="submission" date="2023-07" db="EMBL/GenBank/DDBJ databases">
        <authorList>
            <consortium name="CYATHOMIX"/>
        </authorList>
    </citation>
    <scope>NUCLEOTIDE SEQUENCE</scope>
    <source>
        <strain evidence="1">N/A</strain>
    </source>
</reference>
<dbReference type="AlphaFoldDB" id="A0AA36MDC6"/>
<gene>
    <name evidence="1" type="ORF">CYNAS_LOCUS17971</name>
</gene>
<name>A0AA36MDC6_CYLNA</name>
<protein>
    <submittedName>
        <fullName evidence="1">Uncharacterized protein</fullName>
    </submittedName>
</protein>
<sequence>MAEMNDLAKFNYLSFFEVKSSYYQWIGRPDLDQVYSLELHTSDNFNEMSFDNSYGCIKLHDNVYYICLGY</sequence>
<keyword evidence="2" id="KW-1185">Reference proteome</keyword>
<comment type="caution">
    <text evidence="1">The sequence shown here is derived from an EMBL/GenBank/DDBJ whole genome shotgun (WGS) entry which is preliminary data.</text>
</comment>
<proteinExistence type="predicted"/>
<evidence type="ECO:0000313" key="2">
    <source>
        <dbReference type="Proteomes" id="UP001176961"/>
    </source>
</evidence>
<accession>A0AA36MDC6</accession>
<dbReference type="Proteomes" id="UP001176961">
    <property type="component" value="Unassembled WGS sequence"/>
</dbReference>